<accession>A0A221VZ54</accession>
<evidence type="ECO:0000313" key="4">
    <source>
        <dbReference type="Proteomes" id="UP000204221"/>
    </source>
</evidence>
<gene>
    <name evidence="3" type="ORF">AHOG_05845</name>
</gene>
<feature type="domain" description="Phytase-like" evidence="2">
    <location>
        <begin position="53"/>
        <end position="163"/>
    </location>
</feature>
<dbReference type="AlphaFoldDB" id="A0A221VZ54"/>
<name>A0A221VZ54_9PSEU</name>
<keyword evidence="4" id="KW-1185">Reference proteome</keyword>
<protein>
    <recommendedName>
        <fullName evidence="2">Phytase-like domain-containing protein</fullName>
    </recommendedName>
</protein>
<sequence>MLAMSSRVSAAILAAIVAASMLVPQPAAVAQVPTVRLLGEQTIPHRTNFQDTVVGGLSSIDHDPETGRYALLSDDWSDYSPARYYTAAIELDADGLHDVALTDVTLLRRPDGQTYPTIQDWRVEQHGYPEGVRNAFGTVDPEELRIDPLTGDLAWTSEGQRNVLSGGSPADAEPVLLDPTIRPSTADTTPFLVLERDYVGDAGTSIRIVEVSTSRAADVLDRHSLADGDFRPVSKRPLVDLGEPGATIDDIEGITWGPALPSGERTLLLVGGDDFSSAQSTRITALAVG</sequence>
<feature type="chain" id="PRO_5012827016" description="Phytase-like domain-containing protein" evidence="1">
    <location>
        <begin position="30"/>
        <end position="289"/>
    </location>
</feature>
<dbReference type="InterPro" id="IPR027372">
    <property type="entry name" value="Phytase-like_dom"/>
</dbReference>
<organism evidence="3 4">
    <name type="scientific">Actinoalloteichus hoggarensis</name>
    <dbReference type="NCBI Taxonomy" id="1470176"/>
    <lineage>
        <taxon>Bacteria</taxon>
        <taxon>Bacillati</taxon>
        <taxon>Actinomycetota</taxon>
        <taxon>Actinomycetes</taxon>
        <taxon>Pseudonocardiales</taxon>
        <taxon>Pseudonocardiaceae</taxon>
        <taxon>Actinoalloteichus</taxon>
    </lineage>
</organism>
<keyword evidence="1" id="KW-0732">Signal</keyword>
<evidence type="ECO:0000256" key="1">
    <source>
        <dbReference type="SAM" id="SignalP"/>
    </source>
</evidence>
<dbReference type="KEGG" id="ahg:AHOG_05845"/>
<dbReference type="Proteomes" id="UP000204221">
    <property type="component" value="Chromosome"/>
</dbReference>
<evidence type="ECO:0000259" key="2">
    <source>
        <dbReference type="Pfam" id="PF13449"/>
    </source>
</evidence>
<dbReference type="Pfam" id="PF13449">
    <property type="entry name" value="Phytase-like"/>
    <property type="match status" value="2"/>
</dbReference>
<reference evidence="3 4" key="1">
    <citation type="submission" date="2017-07" db="EMBL/GenBank/DDBJ databases">
        <title>Complete genome sequence of Actinoalloteichus hoggarensis DSM 45943, type strain of Actinoalloteichus hoggarensis.</title>
        <authorList>
            <person name="Ruckert C."/>
            <person name="Nouioui I."/>
            <person name="Willmese J."/>
            <person name="van Wezel G."/>
            <person name="Klenk H.-P."/>
            <person name="Kalinowski J."/>
            <person name="Zotchev S.B."/>
        </authorList>
    </citation>
    <scope>NUCLEOTIDE SEQUENCE [LARGE SCALE GENOMIC DNA]</scope>
    <source>
        <strain evidence="3 4">DSM 45943</strain>
    </source>
</reference>
<dbReference type="EMBL" id="CP022521">
    <property type="protein sequence ID" value="ASO18822.1"/>
    <property type="molecule type" value="Genomic_DNA"/>
</dbReference>
<evidence type="ECO:0000313" key="3">
    <source>
        <dbReference type="EMBL" id="ASO18822.1"/>
    </source>
</evidence>
<feature type="domain" description="Phytase-like" evidence="2">
    <location>
        <begin position="187"/>
        <end position="275"/>
    </location>
</feature>
<feature type="signal peptide" evidence="1">
    <location>
        <begin position="1"/>
        <end position="29"/>
    </location>
</feature>
<proteinExistence type="predicted"/>